<organism evidence="6 7">
    <name type="scientific">Rhizobium halophytocola</name>
    <dbReference type="NCBI Taxonomy" id="735519"/>
    <lineage>
        <taxon>Bacteria</taxon>
        <taxon>Pseudomonadati</taxon>
        <taxon>Pseudomonadota</taxon>
        <taxon>Alphaproteobacteria</taxon>
        <taxon>Hyphomicrobiales</taxon>
        <taxon>Rhizobiaceae</taxon>
        <taxon>Rhizobium/Agrobacterium group</taxon>
        <taxon>Rhizobium</taxon>
    </lineage>
</organism>
<keyword evidence="3 6" id="KW-0238">DNA-binding</keyword>
<keyword evidence="2" id="KW-0805">Transcription regulation</keyword>
<dbReference type="InterPro" id="IPR058163">
    <property type="entry name" value="LysR-type_TF_proteobact-type"/>
</dbReference>
<evidence type="ECO:0000256" key="1">
    <source>
        <dbReference type="ARBA" id="ARBA00009437"/>
    </source>
</evidence>
<gene>
    <name evidence="6" type="ORF">J2Z17_002733</name>
</gene>
<name>A0ABS4E022_9HYPH</name>
<dbReference type="Proteomes" id="UP000759443">
    <property type="component" value="Unassembled WGS sequence"/>
</dbReference>
<dbReference type="PANTHER" id="PTHR30537:SF26">
    <property type="entry name" value="GLYCINE CLEAVAGE SYSTEM TRANSCRIPTIONAL ACTIVATOR"/>
    <property type="match status" value="1"/>
</dbReference>
<dbReference type="Pfam" id="PF03466">
    <property type="entry name" value="LysR_substrate"/>
    <property type="match status" value="1"/>
</dbReference>
<dbReference type="Gene3D" id="1.10.10.10">
    <property type="entry name" value="Winged helix-like DNA-binding domain superfamily/Winged helix DNA-binding domain"/>
    <property type="match status" value="1"/>
</dbReference>
<dbReference type="InterPro" id="IPR036388">
    <property type="entry name" value="WH-like_DNA-bd_sf"/>
</dbReference>
<sequence length="304" mass="32621">MRNLNLVHLNGLKAVEAVGRLGSLQAAADELGVTIGAVSQQVIKSERQLGRTLFLREPRGMVLTGVGAALLPRLSAAFGAISQALDTLRDDREQVLTISVAPVFAARWLVFRIGEFAERHPDIRLRLDATTKIADPSIGDVDLCIRVGRGNWPGVEAELLLPQLVFPVCAPALAERLKEPRDLIGMPAVLDGRSMFSWDVWLSEVGLGGQEMSTGHVFNEASLSLDATIAGQGVMLAWQTLASHAIRAGQLVVPFARPVPTGAGHYLVTASGTRKSPKLEAFRSWITEALQADMAALEPLINSA</sequence>
<evidence type="ECO:0000259" key="5">
    <source>
        <dbReference type="PROSITE" id="PS50931"/>
    </source>
</evidence>
<accession>A0ABS4E022</accession>
<dbReference type="Gene3D" id="3.40.190.10">
    <property type="entry name" value="Periplasmic binding protein-like II"/>
    <property type="match status" value="2"/>
</dbReference>
<keyword evidence="4" id="KW-0804">Transcription</keyword>
<evidence type="ECO:0000313" key="6">
    <source>
        <dbReference type="EMBL" id="MBP1851288.1"/>
    </source>
</evidence>
<protein>
    <submittedName>
        <fullName evidence="6">DNA-binding transcriptional LysR family regulator</fullName>
    </submittedName>
</protein>
<dbReference type="PROSITE" id="PS50931">
    <property type="entry name" value="HTH_LYSR"/>
    <property type="match status" value="1"/>
</dbReference>
<proteinExistence type="inferred from homology"/>
<dbReference type="EMBL" id="JAGGJU010000007">
    <property type="protein sequence ID" value="MBP1851288.1"/>
    <property type="molecule type" value="Genomic_DNA"/>
</dbReference>
<keyword evidence="7" id="KW-1185">Reference proteome</keyword>
<comment type="caution">
    <text evidence="6">The sequence shown here is derived from an EMBL/GenBank/DDBJ whole genome shotgun (WGS) entry which is preliminary data.</text>
</comment>
<dbReference type="InterPro" id="IPR000847">
    <property type="entry name" value="LysR_HTH_N"/>
</dbReference>
<dbReference type="GO" id="GO:0003677">
    <property type="term" value="F:DNA binding"/>
    <property type="evidence" value="ECO:0007669"/>
    <property type="project" value="UniProtKB-KW"/>
</dbReference>
<dbReference type="PANTHER" id="PTHR30537">
    <property type="entry name" value="HTH-TYPE TRANSCRIPTIONAL REGULATOR"/>
    <property type="match status" value="1"/>
</dbReference>
<dbReference type="SUPFAM" id="SSF53850">
    <property type="entry name" value="Periplasmic binding protein-like II"/>
    <property type="match status" value="1"/>
</dbReference>
<evidence type="ECO:0000256" key="4">
    <source>
        <dbReference type="ARBA" id="ARBA00023163"/>
    </source>
</evidence>
<dbReference type="CDD" id="cd08432">
    <property type="entry name" value="PBP2_GcdR_TrpI_HvrB_AmpR_like"/>
    <property type="match status" value="1"/>
</dbReference>
<evidence type="ECO:0000256" key="3">
    <source>
        <dbReference type="ARBA" id="ARBA00023125"/>
    </source>
</evidence>
<reference evidence="6 7" key="1">
    <citation type="submission" date="2021-03" db="EMBL/GenBank/DDBJ databases">
        <title>Genomic Encyclopedia of Type Strains, Phase IV (KMG-IV): sequencing the most valuable type-strain genomes for metagenomic binning, comparative biology and taxonomic classification.</title>
        <authorList>
            <person name="Goeker M."/>
        </authorList>
    </citation>
    <scope>NUCLEOTIDE SEQUENCE [LARGE SCALE GENOMIC DNA]</scope>
    <source>
        <strain evidence="6 7">DSM 21600</strain>
    </source>
</reference>
<comment type="similarity">
    <text evidence="1">Belongs to the LysR transcriptional regulatory family.</text>
</comment>
<feature type="domain" description="HTH lysR-type" evidence="5">
    <location>
        <begin position="7"/>
        <end position="64"/>
    </location>
</feature>
<dbReference type="SUPFAM" id="SSF46785">
    <property type="entry name" value="Winged helix' DNA-binding domain"/>
    <property type="match status" value="1"/>
</dbReference>
<dbReference type="RefSeq" id="WP_209945867.1">
    <property type="nucleotide sequence ID" value="NZ_JAGGJU010000007.1"/>
</dbReference>
<dbReference type="InterPro" id="IPR005119">
    <property type="entry name" value="LysR_subst-bd"/>
</dbReference>
<evidence type="ECO:0000313" key="7">
    <source>
        <dbReference type="Proteomes" id="UP000759443"/>
    </source>
</evidence>
<dbReference type="InterPro" id="IPR036390">
    <property type="entry name" value="WH_DNA-bd_sf"/>
</dbReference>
<evidence type="ECO:0000256" key="2">
    <source>
        <dbReference type="ARBA" id="ARBA00023015"/>
    </source>
</evidence>
<dbReference type="Pfam" id="PF00126">
    <property type="entry name" value="HTH_1"/>
    <property type="match status" value="1"/>
</dbReference>